<feature type="compositionally biased region" description="Polar residues" evidence="1">
    <location>
        <begin position="43"/>
        <end position="52"/>
    </location>
</feature>
<keyword evidence="3" id="KW-1185">Reference proteome</keyword>
<feature type="region of interest" description="Disordered" evidence="1">
    <location>
        <begin position="284"/>
        <end position="304"/>
    </location>
</feature>
<dbReference type="EMBL" id="KK100726">
    <property type="protein sequence ID" value="KIZ04098.1"/>
    <property type="molecule type" value="Genomic_DNA"/>
</dbReference>
<gene>
    <name evidence="2" type="ORF">MNEG_3862</name>
</gene>
<evidence type="ECO:0000256" key="1">
    <source>
        <dbReference type="SAM" id="MobiDB-lite"/>
    </source>
</evidence>
<dbReference type="OrthoDB" id="533269at2759"/>
<feature type="compositionally biased region" description="Low complexity" evidence="1">
    <location>
        <begin position="290"/>
        <end position="301"/>
    </location>
</feature>
<dbReference type="RefSeq" id="XP_013903117.1">
    <property type="nucleotide sequence ID" value="XM_014047663.1"/>
</dbReference>
<organism evidence="2 3">
    <name type="scientific">Monoraphidium neglectum</name>
    <dbReference type="NCBI Taxonomy" id="145388"/>
    <lineage>
        <taxon>Eukaryota</taxon>
        <taxon>Viridiplantae</taxon>
        <taxon>Chlorophyta</taxon>
        <taxon>core chlorophytes</taxon>
        <taxon>Chlorophyceae</taxon>
        <taxon>CS clade</taxon>
        <taxon>Sphaeropleales</taxon>
        <taxon>Selenastraceae</taxon>
        <taxon>Monoraphidium</taxon>
    </lineage>
</organism>
<dbReference type="GeneID" id="25736740"/>
<dbReference type="PANTHER" id="PTHR35519:SF2">
    <property type="entry name" value="PH DOMAIN PROTEIN"/>
    <property type="match status" value="1"/>
</dbReference>
<evidence type="ECO:0000313" key="3">
    <source>
        <dbReference type="Proteomes" id="UP000054498"/>
    </source>
</evidence>
<dbReference type="Proteomes" id="UP000054498">
    <property type="component" value="Unassembled WGS sequence"/>
</dbReference>
<sequence>MGLFKEKYYPPPKELGEPVAPESITTFGTSSRAMSTPGPAGVQGTQGPQRSAKSAPADIEMGQVAVGDTLDDDQLASLRNLRRLCKLMDTGITVPIVGYKFGADAIIGMIPYVGDAWGAMVGLYIVSRAIQYQLPKRLVAHMAVNQAVDACVGVVPFLGDLFDFGYKANFRNMQLIEDHLKQPAKAKRADTCFLFGIFFLRGPVQPAEVVDSASTRQPTDPEQETEDFILLQSAISKTYRQKLLEFRRTVTPATLASMRAGLPPEHLPQLEMILREAAELGEDDEFEPFGSAAGPDAGASPLELSDEEQLAMDMLRDASLPSDFLR</sequence>
<dbReference type="Pfam" id="PF13430">
    <property type="entry name" value="DUF4112"/>
    <property type="match status" value="1"/>
</dbReference>
<dbReference type="InterPro" id="IPR025187">
    <property type="entry name" value="DUF4112"/>
</dbReference>
<dbReference type="KEGG" id="mng:MNEG_3862"/>
<proteinExistence type="predicted"/>
<accession>A0A0D2K077</accession>
<evidence type="ECO:0008006" key="4">
    <source>
        <dbReference type="Google" id="ProtNLM"/>
    </source>
</evidence>
<dbReference type="PANTHER" id="PTHR35519">
    <property type="entry name" value="MEMBRANE PROTEINS"/>
    <property type="match status" value="1"/>
</dbReference>
<evidence type="ECO:0000313" key="2">
    <source>
        <dbReference type="EMBL" id="KIZ04098.1"/>
    </source>
</evidence>
<dbReference type="AlphaFoldDB" id="A0A0D2K077"/>
<feature type="region of interest" description="Disordered" evidence="1">
    <location>
        <begin position="1"/>
        <end position="56"/>
    </location>
</feature>
<reference evidence="2 3" key="1">
    <citation type="journal article" date="2013" name="BMC Genomics">
        <title>Reconstruction of the lipid metabolism for the microalga Monoraphidium neglectum from its genome sequence reveals characteristics suitable for biofuel production.</title>
        <authorList>
            <person name="Bogen C."/>
            <person name="Al-Dilaimi A."/>
            <person name="Albersmeier A."/>
            <person name="Wichmann J."/>
            <person name="Grundmann M."/>
            <person name="Rupp O."/>
            <person name="Lauersen K.J."/>
            <person name="Blifernez-Klassen O."/>
            <person name="Kalinowski J."/>
            <person name="Goesmann A."/>
            <person name="Mussgnug J.H."/>
            <person name="Kruse O."/>
        </authorList>
    </citation>
    <scope>NUCLEOTIDE SEQUENCE [LARGE SCALE GENOMIC DNA]</scope>
    <source>
        <strain evidence="2 3">SAG 48.87</strain>
    </source>
</reference>
<feature type="compositionally biased region" description="Polar residues" evidence="1">
    <location>
        <begin position="23"/>
        <end position="34"/>
    </location>
</feature>
<name>A0A0D2K077_9CHLO</name>
<protein>
    <recommendedName>
        <fullName evidence="4">DUF4112 domain-containing protein</fullName>
    </recommendedName>
</protein>